<proteinExistence type="inferred from homology"/>
<dbReference type="GO" id="GO:0009847">
    <property type="term" value="P:spore germination"/>
    <property type="evidence" value="ECO:0007669"/>
    <property type="project" value="InterPro"/>
</dbReference>
<dbReference type="InterPro" id="IPR057336">
    <property type="entry name" value="GerAC_N"/>
</dbReference>
<comment type="subcellular location">
    <subcellularLocation>
        <location evidence="1">Membrane</location>
        <topology evidence="1">Lipid-anchor</topology>
    </subcellularLocation>
</comment>
<evidence type="ECO:0000313" key="11">
    <source>
        <dbReference type="Proteomes" id="UP000481621"/>
    </source>
</evidence>
<dbReference type="AlphaFoldDB" id="A0A6B3TSM1"/>
<evidence type="ECO:0000256" key="1">
    <source>
        <dbReference type="ARBA" id="ARBA00004635"/>
    </source>
</evidence>
<dbReference type="InterPro" id="IPR046953">
    <property type="entry name" value="Spore_GerAC-like_C"/>
</dbReference>
<feature type="domain" description="Spore germination GerAC-like C-terminal" evidence="8">
    <location>
        <begin position="195"/>
        <end position="352"/>
    </location>
</feature>
<keyword evidence="11" id="KW-1185">Reference proteome</keyword>
<dbReference type="PANTHER" id="PTHR35789">
    <property type="entry name" value="SPORE GERMINATION PROTEIN B3"/>
    <property type="match status" value="1"/>
</dbReference>
<dbReference type="RefSeq" id="WP_038538569.1">
    <property type="nucleotide sequence ID" value="NZ_JAAIUV010000016.1"/>
</dbReference>
<keyword evidence="6" id="KW-0564">Palmitate</keyword>
<dbReference type="GO" id="GO:0016020">
    <property type="term" value="C:membrane"/>
    <property type="evidence" value="ECO:0007669"/>
    <property type="project" value="UniProtKB-SubCell"/>
</dbReference>
<evidence type="ECO:0000313" key="10">
    <source>
        <dbReference type="EMBL" id="NEX79339.1"/>
    </source>
</evidence>
<evidence type="ECO:0000256" key="4">
    <source>
        <dbReference type="ARBA" id="ARBA00022729"/>
    </source>
</evidence>
<feature type="domain" description="Spore germination protein N-terminal" evidence="9">
    <location>
        <begin position="23"/>
        <end position="185"/>
    </location>
</feature>
<gene>
    <name evidence="10" type="ORF">G4Z05_10740</name>
</gene>
<name>A0A6B3TSM1_9BACI</name>
<dbReference type="Pfam" id="PF25198">
    <property type="entry name" value="Spore_GerAC_N"/>
    <property type="match status" value="1"/>
</dbReference>
<dbReference type="PANTHER" id="PTHR35789:SF1">
    <property type="entry name" value="SPORE GERMINATION PROTEIN B3"/>
    <property type="match status" value="1"/>
</dbReference>
<dbReference type="InterPro" id="IPR038501">
    <property type="entry name" value="Spore_GerAC_C_sf"/>
</dbReference>
<dbReference type="EMBL" id="JAAIUV010000016">
    <property type="protein sequence ID" value="NEX79339.1"/>
    <property type="molecule type" value="Genomic_DNA"/>
</dbReference>
<dbReference type="PROSITE" id="PS51257">
    <property type="entry name" value="PROKAR_LIPOPROTEIN"/>
    <property type="match status" value="1"/>
</dbReference>
<evidence type="ECO:0000259" key="9">
    <source>
        <dbReference type="Pfam" id="PF25198"/>
    </source>
</evidence>
<evidence type="ECO:0000256" key="6">
    <source>
        <dbReference type="ARBA" id="ARBA00023139"/>
    </source>
</evidence>
<reference evidence="10" key="1">
    <citation type="submission" date="2020-02" db="EMBL/GenBank/DDBJ databases">
        <title>Bacillus sedimentmangrovi sp. nov., isolated from sediment of the mangrove ecosystem.</title>
        <authorList>
            <person name="Liu G."/>
        </authorList>
    </citation>
    <scope>NUCLEOTIDE SEQUENCE [LARGE SCALE GENOMIC DNA]</scope>
    <source>
        <strain evidence="10">SgZ-7</strain>
    </source>
</reference>
<dbReference type="NCBIfam" id="TIGR02887">
    <property type="entry name" value="spore_ger_x_C"/>
    <property type="match status" value="1"/>
</dbReference>
<dbReference type="Proteomes" id="UP000481621">
    <property type="component" value="Unassembled WGS sequence"/>
</dbReference>
<keyword evidence="3" id="KW-0309">Germination</keyword>
<evidence type="ECO:0000259" key="8">
    <source>
        <dbReference type="Pfam" id="PF05504"/>
    </source>
</evidence>
<comment type="caution">
    <text evidence="10">The sequence shown here is derived from an EMBL/GenBank/DDBJ whole genome shotgun (WGS) entry which is preliminary data.</text>
</comment>
<sequence length="355" mass="40073">MKKVQLWSLIIIMIFATGCVEKEILDDVNLETAAGYDYIDKKVRGSALVPVFLPDKTVHNTVFTASSNLSRDFLRDIQRQSSDPIVTGSLEVVLFGEKMAKKGIVDIIDAFQRDASIGTDIYLAVTEGPSKKILEGNYSKRGNAIFISNLIRQNIETKDVPKTNLHLFLSSYYQKGKTAYLPTIRSIGKNKIEISGISLFKGDRVVDTLPAKQMFFFKLLVDNYSKGTFKVDMKTEKAAVESIRSKFKMRLVSRKPLTVGINIKIRAILIEYSGAKVTTKEIKEIEKSLNETIERECTKLIKRFQEKGIDPVGLGHFVKSRTRKFDFKTWEQTGYSNLKVNVKSDVMITESGVIE</sequence>
<protein>
    <submittedName>
        <fullName evidence="10">Ger(X)C family spore germination protein</fullName>
    </submittedName>
</protein>
<keyword evidence="7" id="KW-0449">Lipoprotein</keyword>
<comment type="similarity">
    <text evidence="2">Belongs to the GerABKC lipoprotein family.</text>
</comment>
<keyword evidence="5" id="KW-0472">Membrane</keyword>
<dbReference type="Pfam" id="PF05504">
    <property type="entry name" value="Spore_GerAC"/>
    <property type="match status" value="1"/>
</dbReference>
<dbReference type="Gene3D" id="3.30.300.210">
    <property type="entry name" value="Nutrient germinant receptor protein C, domain 3"/>
    <property type="match status" value="1"/>
</dbReference>
<evidence type="ECO:0000256" key="5">
    <source>
        <dbReference type="ARBA" id="ARBA00023136"/>
    </source>
</evidence>
<evidence type="ECO:0000256" key="3">
    <source>
        <dbReference type="ARBA" id="ARBA00022544"/>
    </source>
</evidence>
<evidence type="ECO:0000256" key="2">
    <source>
        <dbReference type="ARBA" id="ARBA00007886"/>
    </source>
</evidence>
<organism evidence="10 11">
    <name type="scientific">Neobacillus thermocopriae</name>
    <dbReference type="NCBI Taxonomy" id="1215031"/>
    <lineage>
        <taxon>Bacteria</taxon>
        <taxon>Bacillati</taxon>
        <taxon>Bacillota</taxon>
        <taxon>Bacilli</taxon>
        <taxon>Bacillales</taxon>
        <taxon>Bacillaceae</taxon>
        <taxon>Neobacillus</taxon>
    </lineage>
</organism>
<accession>A0A6B3TSM1</accession>
<keyword evidence="4" id="KW-0732">Signal</keyword>
<dbReference type="InterPro" id="IPR008844">
    <property type="entry name" value="Spore_GerAC-like"/>
</dbReference>
<evidence type="ECO:0000256" key="7">
    <source>
        <dbReference type="ARBA" id="ARBA00023288"/>
    </source>
</evidence>